<dbReference type="SUPFAM" id="SSF81665">
    <property type="entry name" value="Calcium ATPase, transmembrane domain M"/>
    <property type="match status" value="1"/>
</dbReference>
<dbReference type="OrthoDB" id="48943at2759"/>
<dbReference type="GO" id="GO:0006874">
    <property type="term" value="P:intracellular calcium ion homeostasis"/>
    <property type="evidence" value="ECO:0007669"/>
    <property type="project" value="TreeGrafter"/>
</dbReference>
<dbReference type="GO" id="GO:0015662">
    <property type="term" value="F:P-type ion transporter activity"/>
    <property type="evidence" value="ECO:0007669"/>
    <property type="project" value="TreeGrafter"/>
</dbReference>
<dbReference type="SUPFAM" id="SSF81653">
    <property type="entry name" value="Calcium ATPase, transduction domain A"/>
    <property type="match status" value="1"/>
</dbReference>
<dbReference type="RefSeq" id="XP_013894957.1">
    <property type="nucleotide sequence ID" value="XM_014039503.1"/>
</dbReference>
<dbReference type="InterPro" id="IPR023298">
    <property type="entry name" value="ATPase_P-typ_TM_dom_sf"/>
</dbReference>
<dbReference type="EMBL" id="KK103238">
    <property type="protein sequence ID" value="KIY95937.1"/>
    <property type="molecule type" value="Genomic_DNA"/>
</dbReference>
<comment type="subcellular location">
    <subcellularLocation>
        <location evidence="1">Membrane</location>
        <topology evidence="1">Multi-pass membrane protein</topology>
    </subcellularLocation>
</comment>
<keyword evidence="7" id="KW-0812">Transmembrane</keyword>
<feature type="transmembrane region" description="Helical" evidence="7">
    <location>
        <begin position="107"/>
        <end position="122"/>
    </location>
</feature>
<dbReference type="InterPro" id="IPR059000">
    <property type="entry name" value="ATPase_P-type_domA"/>
</dbReference>
<evidence type="ECO:0000256" key="3">
    <source>
        <dbReference type="ARBA" id="ARBA00022741"/>
    </source>
</evidence>
<sequence length="276" mass="30813">RAIVPLTARVLRADAAAASGLPTVGASKESDELVEVGFEFRKLRFLYHPETNTFTRLKFPVHEPFESYLRASGYGSADRVASAAEVWGLNRFDVPVPPFLDLLREQMLAPFFVFQIFCVGLWCLDEYWYYSIFTLFMLVMFECTVVGQRMRTLKELRSLQVPKQKLHAYRNGKWEVVPGEALLPGDVISIGRPSGEGNEDKVVPADCLLLAGSAIVEEAVLTGESTPQWKGAVGDAGVPPSERLHIKTHKHHVLFGGTKVLQHTGDKAARLRRAFR</sequence>
<keyword evidence="6" id="KW-1278">Translocase</keyword>
<keyword evidence="7" id="KW-1133">Transmembrane helix</keyword>
<evidence type="ECO:0000256" key="1">
    <source>
        <dbReference type="ARBA" id="ARBA00004141"/>
    </source>
</evidence>
<evidence type="ECO:0000256" key="4">
    <source>
        <dbReference type="ARBA" id="ARBA00022840"/>
    </source>
</evidence>
<keyword evidence="3" id="KW-0547">Nucleotide-binding</keyword>
<dbReference type="AlphaFoldDB" id="A0A0D2J835"/>
<evidence type="ECO:0000256" key="7">
    <source>
        <dbReference type="SAM" id="Phobius"/>
    </source>
</evidence>
<name>A0A0D2J835_9CHLO</name>
<evidence type="ECO:0000313" key="10">
    <source>
        <dbReference type="Proteomes" id="UP000054498"/>
    </source>
</evidence>
<gene>
    <name evidence="9" type="ORF">MNEG_12025</name>
</gene>
<evidence type="ECO:0000256" key="6">
    <source>
        <dbReference type="ARBA" id="ARBA00022967"/>
    </source>
</evidence>
<dbReference type="GO" id="GO:0019829">
    <property type="term" value="F:ATPase-coupled monoatomic cation transmembrane transporter activity"/>
    <property type="evidence" value="ECO:0007669"/>
    <property type="project" value="TreeGrafter"/>
</dbReference>
<evidence type="ECO:0000256" key="5">
    <source>
        <dbReference type="ARBA" id="ARBA00022842"/>
    </source>
</evidence>
<keyword evidence="10" id="KW-1185">Reference proteome</keyword>
<dbReference type="GO" id="GO:0046872">
    <property type="term" value="F:metal ion binding"/>
    <property type="evidence" value="ECO:0007669"/>
    <property type="project" value="UniProtKB-KW"/>
</dbReference>
<feature type="non-terminal residue" evidence="9">
    <location>
        <position position="1"/>
    </location>
</feature>
<dbReference type="Gene3D" id="2.70.150.10">
    <property type="entry name" value="Calcium-transporting ATPase, cytoplasmic transduction domain A"/>
    <property type="match status" value="1"/>
</dbReference>
<dbReference type="InterPro" id="IPR006544">
    <property type="entry name" value="P-type_TPase_V"/>
</dbReference>
<organism evidence="9 10">
    <name type="scientific">Monoraphidium neglectum</name>
    <dbReference type="NCBI Taxonomy" id="145388"/>
    <lineage>
        <taxon>Eukaryota</taxon>
        <taxon>Viridiplantae</taxon>
        <taxon>Chlorophyta</taxon>
        <taxon>core chlorophytes</taxon>
        <taxon>Chlorophyceae</taxon>
        <taxon>CS clade</taxon>
        <taxon>Sphaeropleales</taxon>
        <taxon>Selenastraceae</taxon>
        <taxon>Monoraphidium</taxon>
    </lineage>
</organism>
<reference evidence="9 10" key="1">
    <citation type="journal article" date="2013" name="BMC Genomics">
        <title>Reconstruction of the lipid metabolism for the microalga Monoraphidium neglectum from its genome sequence reveals characteristics suitable for biofuel production.</title>
        <authorList>
            <person name="Bogen C."/>
            <person name="Al-Dilaimi A."/>
            <person name="Albersmeier A."/>
            <person name="Wichmann J."/>
            <person name="Grundmann M."/>
            <person name="Rupp O."/>
            <person name="Lauersen K.J."/>
            <person name="Blifernez-Klassen O."/>
            <person name="Kalinowski J."/>
            <person name="Goesmann A."/>
            <person name="Mussgnug J.H."/>
            <person name="Kruse O."/>
        </authorList>
    </citation>
    <scope>NUCLEOTIDE SEQUENCE [LARGE SCALE GENOMIC DNA]</scope>
    <source>
        <strain evidence="9 10">SAG 48.87</strain>
    </source>
</reference>
<dbReference type="Proteomes" id="UP000054498">
    <property type="component" value="Unassembled WGS sequence"/>
</dbReference>
<dbReference type="STRING" id="145388.A0A0D2J835"/>
<dbReference type="GO" id="GO:0005789">
    <property type="term" value="C:endoplasmic reticulum membrane"/>
    <property type="evidence" value="ECO:0007669"/>
    <property type="project" value="TreeGrafter"/>
</dbReference>
<evidence type="ECO:0000313" key="9">
    <source>
        <dbReference type="EMBL" id="KIY95937.1"/>
    </source>
</evidence>
<keyword evidence="4" id="KW-0067">ATP-binding</keyword>
<keyword evidence="7" id="KW-0472">Membrane</keyword>
<dbReference type="PANTHER" id="PTHR45630:SF7">
    <property type="entry name" value="ENDOPLASMIC RETICULUM TRANSMEMBRANE HELIX TRANSLOCASE"/>
    <property type="match status" value="1"/>
</dbReference>
<accession>A0A0D2J835</accession>
<dbReference type="PANTHER" id="PTHR45630">
    <property type="entry name" value="CATION-TRANSPORTING ATPASE-RELATED"/>
    <property type="match status" value="1"/>
</dbReference>
<dbReference type="Pfam" id="PF00122">
    <property type="entry name" value="E1-E2_ATPase"/>
    <property type="match status" value="1"/>
</dbReference>
<keyword evidence="2" id="KW-0479">Metal-binding</keyword>
<keyword evidence="5" id="KW-0460">Magnesium</keyword>
<feature type="transmembrane region" description="Helical" evidence="7">
    <location>
        <begin position="128"/>
        <end position="147"/>
    </location>
</feature>
<evidence type="ECO:0000259" key="8">
    <source>
        <dbReference type="Pfam" id="PF00122"/>
    </source>
</evidence>
<proteinExistence type="predicted"/>
<evidence type="ECO:0000256" key="2">
    <source>
        <dbReference type="ARBA" id="ARBA00022723"/>
    </source>
</evidence>
<feature type="domain" description="P-type ATPase A" evidence="8">
    <location>
        <begin position="165"/>
        <end position="264"/>
    </location>
</feature>
<dbReference type="GeneID" id="25729346"/>
<dbReference type="KEGG" id="mng:MNEG_12025"/>
<dbReference type="InterPro" id="IPR008250">
    <property type="entry name" value="ATPase_P-typ_transduc_dom_A_sf"/>
</dbReference>
<dbReference type="GO" id="GO:0005524">
    <property type="term" value="F:ATP binding"/>
    <property type="evidence" value="ECO:0007669"/>
    <property type="project" value="UniProtKB-KW"/>
</dbReference>
<protein>
    <recommendedName>
        <fullName evidence="8">P-type ATPase A domain-containing protein</fullName>
    </recommendedName>
</protein>